<organism evidence="2 3">
    <name type="scientific">Meganyctiphanes norvegica</name>
    <name type="common">Northern krill</name>
    <name type="synonym">Thysanopoda norvegica</name>
    <dbReference type="NCBI Taxonomy" id="48144"/>
    <lineage>
        <taxon>Eukaryota</taxon>
        <taxon>Metazoa</taxon>
        <taxon>Ecdysozoa</taxon>
        <taxon>Arthropoda</taxon>
        <taxon>Crustacea</taxon>
        <taxon>Multicrustacea</taxon>
        <taxon>Malacostraca</taxon>
        <taxon>Eumalacostraca</taxon>
        <taxon>Eucarida</taxon>
        <taxon>Euphausiacea</taxon>
        <taxon>Euphausiidae</taxon>
        <taxon>Meganyctiphanes</taxon>
    </lineage>
</organism>
<sequence>QIATDKTLTRSKRQDGSGSGTGSGACEYGTYESSGYCYDVCPEEDYYFYDGGCIYNPCSGDYEYYVSGSGCFGFCPEGQLDYEGSCYNDCPGDTWEASGNCYSGDCEGWPVDYLTDACLA</sequence>
<evidence type="ECO:0000313" key="2">
    <source>
        <dbReference type="EMBL" id="CAL4239636.1"/>
    </source>
</evidence>
<comment type="caution">
    <text evidence="2">The sequence shown here is derived from an EMBL/GenBank/DDBJ whole genome shotgun (WGS) entry which is preliminary data.</text>
</comment>
<gene>
    <name evidence="2" type="ORF">MNOR_LOCUS40550</name>
</gene>
<protein>
    <submittedName>
        <fullName evidence="2">Uncharacterized protein</fullName>
    </submittedName>
</protein>
<accession>A0AAV2SQR8</accession>
<proteinExistence type="predicted"/>
<evidence type="ECO:0000313" key="3">
    <source>
        <dbReference type="Proteomes" id="UP001497623"/>
    </source>
</evidence>
<dbReference type="EMBL" id="CAXKWB010126008">
    <property type="protein sequence ID" value="CAL4239636.1"/>
    <property type="molecule type" value="Genomic_DNA"/>
</dbReference>
<dbReference type="Gene3D" id="2.10.220.10">
    <property type="entry name" value="Hormone Receptor, Insulin-like Growth Factor Receptor 1, Chain A, domain 2"/>
    <property type="match status" value="1"/>
</dbReference>
<dbReference type="AlphaFoldDB" id="A0AAV2SQR8"/>
<reference evidence="2 3" key="1">
    <citation type="submission" date="2024-05" db="EMBL/GenBank/DDBJ databases">
        <authorList>
            <person name="Wallberg A."/>
        </authorList>
    </citation>
    <scope>NUCLEOTIDE SEQUENCE [LARGE SCALE GENOMIC DNA]</scope>
</reference>
<name>A0AAV2SQR8_MEGNR</name>
<feature type="non-terminal residue" evidence="2">
    <location>
        <position position="120"/>
    </location>
</feature>
<dbReference type="Proteomes" id="UP001497623">
    <property type="component" value="Unassembled WGS sequence"/>
</dbReference>
<evidence type="ECO:0000256" key="1">
    <source>
        <dbReference type="SAM" id="MobiDB-lite"/>
    </source>
</evidence>
<feature type="non-terminal residue" evidence="2">
    <location>
        <position position="1"/>
    </location>
</feature>
<feature type="region of interest" description="Disordered" evidence="1">
    <location>
        <begin position="1"/>
        <end position="27"/>
    </location>
</feature>
<keyword evidence="3" id="KW-1185">Reference proteome</keyword>